<dbReference type="PROSITE" id="PS01275">
    <property type="entry name" value="EFP"/>
    <property type="match status" value="1"/>
</dbReference>
<keyword evidence="5 7" id="KW-0251">Elongation factor</keyword>
<dbReference type="UniPathway" id="UPA00345"/>
<comment type="similarity">
    <text evidence="3 7 9">Belongs to the elongation factor P family.</text>
</comment>
<dbReference type="InterPro" id="IPR020599">
    <property type="entry name" value="Transl_elong_fac_P/YeiP"/>
</dbReference>
<dbReference type="GO" id="GO:0005829">
    <property type="term" value="C:cytosol"/>
    <property type="evidence" value="ECO:0007669"/>
    <property type="project" value="UniProtKB-ARBA"/>
</dbReference>
<name>A0A1I5QT66_9BACT</name>
<dbReference type="Pfam" id="PF01132">
    <property type="entry name" value="EFP"/>
    <property type="match status" value="1"/>
</dbReference>
<dbReference type="InterPro" id="IPR008991">
    <property type="entry name" value="Translation_prot_SH3-like_sf"/>
</dbReference>
<dbReference type="FunFam" id="2.40.50.140:FF:000004">
    <property type="entry name" value="Elongation factor P"/>
    <property type="match status" value="1"/>
</dbReference>
<dbReference type="PIRSF" id="PIRSF005901">
    <property type="entry name" value="EF-P"/>
    <property type="match status" value="1"/>
</dbReference>
<evidence type="ECO:0000313" key="12">
    <source>
        <dbReference type="EMBL" id="SFP49498.1"/>
    </source>
</evidence>
<accession>A0A1I5QT66</accession>
<dbReference type="CDD" id="cd04470">
    <property type="entry name" value="S1_EF-P_repeat_1"/>
    <property type="match status" value="1"/>
</dbReference>
<keyword evidence="13" id="KW-1185">Reference proteome</keyword>
<dbReference type="OrthoDB" id="9801844at2"/>
<feature type="domain" description="Elongation factor P C-terminal" evidence="10">
    <location>
        <begin position="132"/>
        <end position="187"/>
    </location>
</feature>
<evidence type="ECO:0000256" key="6">
    <source>
        <dbReference type="ARBA" id="ARBA00022917"/>
    </source>
</evidence>
<evidence type="ECO:0000313" key="13">
    <source>
        <dbReference type="Proteomes" id="UP000199227"/>
    </source>
</evidence>
<evidence type="ECO:0000256" key="7">
    <source>
        <dbReference type="HAMAP-Rule" id="MF_00141"/>
    </source>
</evidence>
<dbReference type="CDD" id="cd05794">
    <property type="entry name" value="S1_EF-P_repeat_2"/>
    <property type="match status" value="1"/>
</dbReference>
<evidence type="ECO:0000259" key="10">
    <source>
        <dbReference type="SMART" id="SM00841"/>
    </source>
</evidence>
<dbReference type="InterPro" id="IPR013852">
    <property type="entry name" value="Transl_elong_P/YeiP_CS"/>
</dbReference>
<dbReference type="RefSeq" id="WP_092912723.1">
    <property type="nucleotide sequence ID" value="NZ_CP136592.1"/>
</dbReference>
<dbReference type="FunFam" id="2.40.50.140:FF:000009">
    <property type="entry name" value="Elongation factor P"/>
    <property type="match status" value="1"/>
</dbReference>
<dbReference type="AlphaFoldDB" id="A0A1I5QT66"/>
<dbReference type="InterPro" id="IPR014722">
    <property type="entry name" value="Rib_uL2_dom2"/>
</dbReference>
<dbReference type="SMART" id="SM00841">
    <property type="entry name" value="Elong-fact-P_C"/>
    <property type="match status" value="1"/>
</dbReference>
<dbReference type="GO" id="GO:0003746">
    <property type="term" value="F:translation elongation factor activity"/>
    <property type="evidence" value="ECO:0007669"/>
    <property type="project" value="UniProtKB-UniRule"/>
</dbReference>
<dbReference type="Pfam" id="PF08207">
    <property type="entry name" value="EFP_N"/>
    <property type="match status" value="1"/>
</dbReference>
<dbReference type="InterPro" id="IPR015365">
    <property type="entry name" value="Elong-fact-P_C"/>
</dbReference>
<keyword evidence="4 7" id="KW-0963">Cytoplasm</keyword>
<evidence type="ECO:0000256" key="1">
    <source>
        <dbReference type="ARBA" id="ARBA00004496"/>
    </source>
</evidence>
<protein>
    <recommendedName>
        <fullName evidence="7 8">Elongation factor P</fullName>
        <shortName evidence="7">EF-P</shortName>
    </recommendedName>
</protein>
<dbReference type="FunFam" id="2.30.30.30:FF:000003">
    <property type="entry name" value="Elongation factor P"/>
    <property type="match status" value="1"/>
</dbReference>
<evidence type="ECO:0000256" key="8">
    <source>
        <dbReference type="NCBIfam" id="TIGR00038"/>
    </source>
</evidence>
<proteinExistence type="inferred from homology"/>
<organism evidence="12 13">
    <name type="scientific">Hydrogenimonas thermophila</name>
    <dbReference type="NCBI Taxonomy" id="223786"/>
    <lineage>
        <taxon>Bacteria</taxon>
        <taxon>Pseudomonadati</taxon>
        <taxon>Campylobacterota</taxon>
        <taxon>Epsilonproteobacteria</taxon>
        <taxon>Campylobacterales</taxon>
        <taxon>Hydrogenimonadaceae</taxon>
        <taxon>Hydrogenimonas</taxon>
    </lineage>
</organism>
<dbReference type="PANTHER" id="PTHR30053:SF12">
    <property type="entry name" value="ELONGATION FACTOR P (EF-P) FAMILY PROTEIN"/>
    <property type="match status" value="1"/>
</dbReference>
<dbReference type="STRING" id="223786.SAMN05216234_12216"/>
<dbReference type="NCBIfam" id="NF001810">
    <property type="entry name" value="PRK00529.1"/>
    <property type="match status" value="1"/>
</dbReference>
<reference evidence="12 13" key="1">
    <citation type="submission" date="2016-10" db="EMBL/GenBank/DDBJ databases">
        <authorList>
            <person name="de Groot N.N."/>
        </authorList>
    </citation>
    <scope>NUCLEOTIDE SEQUENCE [LARGE SCALE GENOMIC DNA]</scope>
    <source>
        <strain evidence="12 13">EP1-55-1</strain>
    </source>
</reference>
<evidence type="ECO:0000256" key="5">
    <source>
        <dbReference type="ARBA" id="ARBA00022768"/>
    </source>
</evidence>
<comment type="pathway">
    <text evidence="2 7">Protein biosynthesis; polypeptide chain elongation.</text>
</comment>
<dbReference type="GO" id="GO:0043043">
    <property type="term" value="P:peptide biosynthetic process"/>
    <property type="evidence" value="ECO:0007669"/>
    <property type="project" value="InterPro"/>
</dbReference>
<evidence type="ECO:0000256" key="2">
    <source>
        <dbReference type="ARBA" id="ARBA00004815"/>
    </source>
</evidence>
<dbReference type="InterPro" id="IPR013185">
    <property type="entry name" value="Transl_elong_KOW-like"/>
</dbReference>
<dbReference type="Pfam" id="PF09285">
    <property type="entry name" value="Elong-fact-P_C"/>
    <property type="match status" value="1"/>
</dbReference>
<dbReference type="InterPro" id="IPR011768">
    <property type="entry name" value="Transl_elongation_fac_P"/>
</dbReference>
<comment type="function">
    <text evidence="7">Involved in peptide bond synthesis. Stimulates efficient translation and peptide-bond synthesis on native or reconstituted 70S ribosomes in vitro. Probably functions indirectly by altering the affinity of the ribosome for aminoacyl-tRNA, thus increasing their reactivity as acceptors for peptidyl transferase.</text>
</comment>
<keyword evidence="6 7" id="KW-0648">Protein biosynthesis</keyword>
<dbReference type="SUPFAM" id="SSF50104">
    <property type="entry name" value="Translation proteins SH3-like domain"/>
    <property type="match status" value="1"/>
</dbReference>
<dbReference type="PANTHER" id="PTHR30053">
    <property type="entry name" value="ELONGATION FACTOR P"/>
    <property type="match status" value="1"/>
</dbReference>
<evidence type="ECO:0000256" key="9">
    <source>
        <dbReference type="RuleBase" id="RU004389"/>
    </source>
</evidence>
<evidence type="ECO:0000256" key="4">
    <source>
        <dbReference type="ARBA" id="ARBA00022490"/>
    </source>
</evidence>
<evidence type="ECO:0000256" key="3">
    <source>
        <dbReference type="ARBA" id="ARBA00009479"/>
    </source>
</evidence>
<feature type="domain" description="Translation elongation factor P/YeiP central" evidence="11">
    <location>
        <begin position="69"/>
        <end position="124"/>
    </location>
</feature>
<dbReference type="SUPFAM" id="SSF50249">
    <property type="entry name" value="Nucleic acid-binding proteins"/>
    <property type="match status" value="2"/>
</dbReference>
<dbReference type="Gene3D" id="2.30.30.30">
    <property type="match status" value="1"/>
</dbReference>
<gene>
    <name evidence="7" type="primary">efp</name>
    <name evidence="12" type="ORF">SAMN05216234_12216</name>
</gene>
<dbReference type="SMART" id="SM01185">
    <property type="entry name" value="EFP"/>
    <property type="match status" value="1"/>
</dbReference>
<comment type="subcellular location">
    <subcellularLocation>
        <location evidence="1 7">Cytoplasm</location>
    </subcellularLocation>
</comment>
<dbReference type="InterPro" id="IPR001059">
    <property type="entry name" value="Transl_elong_P/YeiP_cen"/>
</dbReference>
<evidence type="ECO:0000259" key="11">
    <source>
        <dbReference type="SMART" id="SM01185"/>
    </source>
</evidence>
<sequence>MATIGMGDLKKGIRLEIDGQPYRVVEYQHVKPGKGAAFVRIKIKSLSTGRVIEKTVHAGDKFETPNLEQKTMQYLYDDGEMLQFMDTTTYEQIGLTHEQVGDDVIKFMDEGFTVDILFHNGKPITVELPQVVELEVVETPPNFKGDTSSGSRKPATLKTGAVVQVPYHILEGDKIRVDTTEGKYLDKVK</sequence>
<dbReference type="InterPro" id="IPR012340">
    <property type="entry name" value="NA-bd_OB-fold"/>
</dbReference>
<dbReference type="NCBIfam" id="TIGR00038">
    <property type="entry name" value="efp"/>
    <property type="match status" value="1"/>
</dbReference>
<dbReference type="Proteomes" id="UP000199227">
    <property type="component" value="Unassembled WGS sequence"/>
</dbReference>
<dbReference type="Gene3D" id="2.40.50.140">
    <property type="entry name" value="Nucleic acid-binding proteins"/>
    <property type="match status" value="2"/>
</dbReference>
<dbReference type="EMBL" id="FOXB01000022">
    <property type="protein sequence ID" value="SFP49498.1"/>
    <property type="molecule type" value="Genomic_DNA"/>
</dbReference>
<dbReference type="HAMAP" id="MF_00141">
    <property type="entry name" value="EF_P"/>
    <property type="match status" value="1"/>
</dbReference>